<evidence type="ECO:0000256" key="3">
    <source>
        <dbReference type="ARBA" id="ARBA00022989"/>
    </source>
</evidence>
<dbReference type="EMBL" id="JBHLWK010000019">
    <property type="protein sequence ID" value="MFC0205741.1"/>
    <property type="molecule type" value="Genomic_DNA"/>
</dbReference>
<feature type="domain" description="O-antigen ligase-related" evidence="7">
    <location>
        <begin position="208"/>
        <end position="359"/>
    </location>
</feature>
<feature type="transmembrane region" description="Helical" evidence="6">
    <location>
        <begin position="103"/>
        <end position="121"/>
    </location>
</feature>
<dbReference type="RefSeq" id="WP_379488468.1">
    <property type="nucleotide sequence ID" value="NZ_JBHLWK010000019.1"/>
</dbReference>
<keyword evidence="9" id="KW-0436">Ligase</keyword>
<dbReference type="Pfam" id="PF19358">
    <property type="entry name" value="DUF5935"/>
    <property type="match status" value="1"/>
</dbReference>
<gene>
    <name evidence="9" type="ORF">ACFFJC_15860</name>
</gene>
<evidence type="ECO:0000259" key="8">
    <source>
        <dbReference type="Pfam" id="PF19358"/>
    </source>
</evidence>
<dbReference type="InterPro" id="IPR017528">
    <property type="entry name" value="CHP03097O-antigen_lig-rel"/>
</dbReference>
<dbReference type="PANTHER" id="PTHR37422:SF13">
    <property type="entry name" value="LIPOPOLYSACCHARIDE BIOSYNTHESIS PROTEIN PA4999-RELATED"/>
    <property type="match status" value="1"/>
</dbReference>
<accession>A0ABV6CZB1</accession>
<dbReference type="GO" id="GO:0016874">
    <property type="term" value="F:ligase activity"/>
    <property type="evidence" value="ECO:0007669"/>
    <property type="project" value="UniProtKB-KW"/>
</dbReference>
<feature type="transmembrane region" description="Helical" evidence="6">
    <location>
        <begin position="201"/>
        <end position="217"/>
    </location>
</feature>
<reference evidence="9 10" key="1">
    <citation type="submission" date="2024-09" db="EMBL/GenBank/DDBJ databases">
        <authorList>
            <person name="Sun Q."/>
            <person name="Mori K."/>
        </authorList>
    </citation>
    <scope>NUCLEOTIDE SEQUENCE [LARGE SCALE GENOMIC DNA]</scope>
    <source>
        <strain evidence="9 10">CCM 7706</strain>
    </source>
</reference>
<sequence length="460" mass="50502">MLDLGLIAVLAGLLALGLRRPFLWVLTYIYVDIVSPQKISYGLLASVPVSLVMFVAAFASWLVLDDKRDSRFTLRQGLMVLLLLYCGLTTLLAQFPAEAASKWSWVWKALVFAIFLPLTLRTRLRIEAAALFMVLSLSAIVIGGGIKTLGGGGGYGQLSLLVNDNTGIYEGSTLSMVAVAMIPLVVWLARHGTIFRPDWRVTLFAAGLVFACGLIPVGTQTRTGLLCLALLAGMSLRSARRPLLYLASIAAVLAVAIPFLPASYTGRMSTIENHQSDQSASTRLAVWAWTLDYAKDRPFGGGFNSFLANHIQMEIVDTRTSGSTVTVETTMVQDEARAFHSSYFELLGEQGWPGLGLWLALQAAGLWQMEVLRRRWRKRTGPDEQWQAPLANALQQAQVIYLVGGAFVGIAYQPMILTIIGLQCGLWSYLQRIERGRDDDGPGQLSRPSRRPRRRPMVAA</sequence>
<dbReference type="Pfam" id="PF04932">
    <property type="entry name" value="Wzy_C"/>
    <property type="match status" value="1"/>
</dbReference>
<comment type="caution">
    <text evidence="9">The sequence shown here is derived from an EMBL/GenBank/DDBJ whole genome shotgun (WGS) entry which is preliminary data.</text>
</comment>
<feature type="transmembrane region" description="Helical" evidence="6">
    <location>
        <begin position="166"/>
        <end position="189"/>
    </location>
</feature>
<evidence type="ECO:0000313" key="10">
    <source>
        <dbReference type="Proteomes" id="UP001589798"/>
    </source>
</evidence>
<keyword evidence="4 6" id="KW-0472">Membrane</keyword>
<feature type="transmembrane region" description="Helical" evidence="6">
    <location>
        <begin position="128"/>
        <end position="146"/>
    </location>
</feature>
<evidence type="ECO:0000256" key="6">
    <source>
        <dbReference type="SAM" id="Phobius"/>
    </source>
</evidence>
<evidence type="ECO:0000256" key="1">
    <source>
        <dbReference type="ARBA" id="ARBA00004141"/>
    </source>
</evidence>
<evidence type="ECO:0000256" key="5">
    <source>
        <dbReference type="SAM" id="MobiDB-lite"/>
    </source>
</evidence>
<dbReference type="InterPro" id="IPR051533">
    <property type="entry name" value="WaaL-like"/>
</dbReference>
<organism evidence="9 10">
    <name type="scientific">Novosphingobium soli</name>
    <dbReference type="NCBI Taxonomy" id="574956"/>
    <lineage>
        <taxon>Bacteria</taxon>
        <taxon>Pseudomonadati</taxon>
        <taxon>Pseudomonadota</taxon>
        <taxon>Alphaproteobacteria</taxon>
        <taxon>Sphingomonadales</taxon>
        <taxon>Sphingomonadaceae</taxon>
        <taxon>Novosphingobium</taxon>
    </lineage>
</organism>
<dbReference type="Proteomes" id="UP001589798">
    <property type="component" value="Unassembled WGS sequence"/>
</dbReference>
<keyword evidence="2 6" id="KW-0812">Transmembrane</keyword>
<feature type="transmembrane region" description="Helical" evidence="6">
    <location>
        <begin position="244"/>
        <end position="264"/>
    </location>
</feature>
<evidence type="ECO:0000256" key="2">
    <source>
        <dbReference type="ARBA" id="ARBA00022692"/>
    </source>
</evidence>
<name>A0ABV6CZB1_9SPHN</name>
<dbReference type="InterPro" id="IPR007016">
    <property type="entry name" value="O-antigen_ligase-rel_domated"/>
</dbReference>
<dbReference type="InterPro" id="IPR045979">
    <property type="entry name" value="DUF5935"/>
</dbReference>
<keyword evidence="10" id="KW-1185">Reference proteome</keyword>
<feature type="transmembrane region" description="Helical" evidence="6">
    <location>
        <begin position="76"/>
        <end position="97"/>
    </location>
</feature>
<feature type="compositionally biased region" description="Basic residues" evidence="5">
    <location>
        <begin position="448"/>
        <end position="460"/>
    </location>
</feature>
<dbReference type="NCBIfam" id="TIGR03097">
    <property type="entry name" value="PEP_O_lig_1"/>
    <property type="match status" value="1"/>
</dbReference>
<evidence type="ECO:0000313" key="9">
    <source>
        <dbReference type="EMBL" id="MFC0205741.1"/>
    </source>
</evidence>
<proteinExistence type="predicted"/>
<feature type="region of interest" description="Disordered" evidence="5">
    <location>
        <begin position="438"/>
        <end position="460"/>
    </location>
</feature>
<feature type="domain" description="DUF5935" evidence="8">
    <location>
        <begin position="1"/>
        <end position="193"/>
    </location>
</feature>
<evidence type="ECO:0000256" key="4">
    <source>
        <dbReference type="ARBA" id="ARBA00023136"/>
    </source>
</evidence>
<protein>
    <submittedName>
        <fullName evidence="9">O-glycosylation ligase, exosortase A system-associated</fullName>
    </submittedName>
</protein>
<feature type="transmembrane region" description="Helical" evidence="6">
    <location>
        <begin position="43"/>
        <end position="64"/>
    </location>
</feature>
<evidence type="ECO:0000259" key="7">
    <source>
        <dbReference type="Pfam" id="PF04932"/>
    </source>
</evidence>
<dbReference type="PANTHER" id="PTHR37422">
    <property type="entry name" value="TEICHURONIC ACID BIOSYNTHESIS PROTEIN TUAE"/>
    <property type="match status" value="1"/>
</dbReference>
<comment type="subcellular location">
    <subcellularLocation>
        <location evidence="1">Membrane</location>
        <topology evidence="1">Multi-pass membrane protein</topology>
    </subcellularLocation>
</comment>
<keyword evidence="3 6" id="KW-1133">Transmembrane helix</keyword>